<dbReference type="Proteomes" id="UP000553016">
    <property type="component" value="Unassembled WGS sequence"/>
</dbReference>
<evidence type="ECO:0000313" key="16">
    <source>
        <dbReference type="Proteomes" id="UP000553016"/>
    </source>
</evidence>
<dbReference type="eggNOG" id="COG4189">
    <property type="taxonomic scope" value="Bacteria"/>
</dbReference>
<evidence type="ECO:0000313" key="7">
    <source>
        <dbReference type="EMBL" id="MBC2117355.1"/>
    </source>
</evidence>
<dbReference type="EMBL" id="JAARZA010000001">
    <property type="protein sequence ID" value="MBC2239290.1"/>
    <property type="molecule type" value="Genomic_DNA"/>
</dbReference>
<dbReference type="GO" id="GO:0003677">
    <property type="term" value="F:DNA binding"/>
    <property type="evidence" value="ECO:0007669"/>
    <property type="project" value="UniProtKB-KW"/>
</dbReference>
<feature type="domain" description="HTH arsR-type" evidence="4">
    <location>
        <begin position="1"/>
        <end position="95"/>
    </location>
</feature>
<evidence type="ECO:0000313" key="13">
    <source>
        <dbReference type="Proteomes" id="UP000529446"/>
    </source>
</evidence>
<dbReference type="GO" id="GO:0003700">
    <property type="term" value="F:DNA-binding transcription factor activity"/>
    <property type="evidence" value="ECO:0007669"/>
    <property type="project" value="InterPro"/>
</dbReference>
<evidence type="ECO:0000313" key="11">
    <source>
        <dbReference type="EMBL" id="MBC2310310.1"/>
    </source>
</evidence>
<dbReference type="Pfam" id="PF01022">
    <property type="entry name" value="HTH_5"/>
    <property type="match status" value="1"/>
</dbReference>
<evidence type="ECO:0000313" key="8">
    <source>
        <dbReference type="EMBL" id="MBC2239290.1"/>
    </source>
</evidence>
<dbReference type="Proteomes" id="UP000529446">
    <property type="component" value="Unassembled WGS sequence"/>
</dbReference>
<reference evidence="13 14" key="2">
    <citation type="submission" date="2020-03" db="EMBL/GenBank/DDBJ databases">
        <title>Soil Listeria distribution.</title>
        <authorList>
            <person name="Liao J."/>
            <person name="Wiedmann M."/>
        </authorList>
    </citation>
    <scope>NUCLEOTIDE SEQUENCE [LARGE SCALE GENOMIC DNA]</scope>
    <source>
        <strain evidence="11 17">FSL L7-0039</strain>
        <strain evidence="10 14">FSL L7-0051</strain>
        <strain evidence="9 18">FSL L7-0054</strain>
        <strain evidence="8 16">FSL L7-0149</strain>
        <strain evidence="7 13">FSL L7-0360</strain>
        <strain evidence="6 15">FSL L7-1017</strain>
    </source>
</reference>
<dbReference type="STRING" id="1552123.EP57_11175"/>
<evidence type="ECO:0000259" key="4">
    <source>
        <dbReference type="PROSITE" id="PS50987"/>
    </source>
</evidence>
<dbReference type="EMBL" id="JAARZT010000005">
    <property type="protein sequence ID" value="MBC2292233.1"/>
    <property type="molecule type" value="Genomic_DNA"/>
</dbReference>
<keyword evidence="12" id="KW-1185">Reference proteome</keyword>
<dbReference type="Proteomes" id="UP000547643">
    <property type="component" value="Unassembled WGS sequence"/>
</dbReference>
<sequence>MQLDISKDSIHVYEALASETRIQILNLLSQSSMNIKELAHALHMSSAIITRHINQLEKAQLIRTEKMPGKSGIQKVSKLVVDKIEINFPTTIYPNFKMRSIELPVGHYTDYDVTPTCGLASSKAFIGHVDEPKYFMDSSRMDAQIIWFTQGYLEYKVPNPLQANERIELLEISFEIASEFPYSNNVWPSDISFYINGHRLGTWTCPGNFSDIRGKYTPSWWEDSNSQYGLFKTIRISKHGTHFDGDILSELTLDDLELTSDLVSFRIAVEKDAKNIGGTTIFGKGFGNHQKDIEFGFYYSEKSN</sequence>
<evidence type="ECO:0000313" key="17">
    <source>
        <dbReference type="Proteomes" id="UP000565628"/>
    </source>
</evidence>
<dbReference type="Proteomes" id="UP000543005">
    <property type="component" value="Unassembled WGS sequence"/>
</dbReference>
<protein>
    <submittedName>
        <fullName evidence="5">ArsR family transcriptional regulator</fullName>
    </submittedName>
</protein>
<dbReference type="PANTHER" id="PTHR43132">
    <property type="entry name" value="ARSENICAL RESISTANCE OPERON REPRESSOR ARSR-RELATED"/>
    <property type="match status" value="1"/>
</dbReference>
<dbReference type="GeneID" id="58717924"/>
<dbReference type="Proteomes" id="UP000565628">
    <property type="component" value="Unassembled WGS sequence"/>
</dbReference>
<dbReference type="InterPro" id="IPR001845">
    <property type="entry name" value="HTH_ArsR_DNA-bd_dom"/>
</dbReference>
<evidence type="ECO:0000313" key="12">
    <source>
        <dbReference type="Proteomes" id="UP000029844"/>
    </source>
</evidence>
<keyword evidence="3" id="KW-0804">Transcription</keyword>
<evidence type="ECO:0000256" key="1">
    <source>
        <dbReference type="ARBA" id="ARBA00023015"/>
    </source>
</evidence>
<dbReference type="EMBL" id="JAARXI010000006">
    <property type="protein sequence ID" value="MBC2117355.1"/>
    <property type="molecule type" value="Genomic_DNA"/>
</dbReference>
<reference evidence="5 12" key="1">
    <citation type="submission" date="2014-05" db="EMBL/GenBank/DDBJ databases">
        <title>Novel Listeriaceae from food processing environments.</title>
        <authorList>
            <person name="den Bakker H.C."/>
        </authorList>
    </citation>
    <scope>NUCLEOTIDE SEQUENCE [LARGE SCALE GENOMIC DNA]</scope>
    <source>
        <strain evidence="5 12">FSL A5-0281</strain>
    </source>
</reference>
<keyword evidence="2" id="KW-0238">DNA-binding</keyword>
<evidence type="ECO:0000313" key="9">
    <source>
        <dbReference type="EMBL" id="MBC2283123.1"/>
    </source>
</evidence>
<evidence type="ECO:0000313" key="10">
    <source>
        <dbReference type="EMBL" id="MBC2292233.1"/>
    </source>
</evidence>
<keyword evidence="1" id="KW-0805">Transcription regulation</keyword>
<proteinExistence type="predicted"/>
<dbReference type="Proteomes" id="UP000585696">
    <property type="component" value="Unassembled WGS sequence"/>
</dbReference>
<dbReference type="SUPFAM" id="SSF46785">
    <property type="entry name" value="Winged helix' DNA-binding domain"/>
    <property type="match status" value="1"/>
</dbReference>
<dbReference type="EMBL" id="JAARZS010000003">
    <property type="protein sequence ID" value="MBC2283123.1"/>
    <property type="molecule type" value="Genomic_DNA"/>
</dbReference>
<evidence type="ECO:0000313" key="18">
    <source>
        <dbReference type="Proteomes" id="UP000585696"/>
    </source>
</evidence>
<dbReference type="RefSeq" id="WP_036086650.1">
    <property type="nucleotide sequence ID" value="NZ_CBCSHQ010000002.1"/>
</dbReference>
<dbReference type="PANTHER" id="PTHR43132:SF2">
    <property type="entry name" value="ARSENICAL RESISTANCE OPERON REPRESSOR ARSR-RELATED"/>
    <property type="match status" value="1"/>
</dbReference>
<dbReference type="Gene3D" id="1.10.10.10">
    <property type="entry name" value="Winged helix-like DNA-binding domain superfamily/Winged helix DNA-binding domain"/>
    <property type="match status" value="1"/>
</dbReference>
<dbReference type="AlphaFoldDB" id="A0A099W8N9"/>
<dbReference type="CDD" id="cd00090">
    <property type="entry name" value="HTH_ARSR"/>
    <property type="match status" value="1"/>
</dbReference>
<dbReference type="OrthoDB" id="9781958at2"/>
<evidence type="ECO:0000313" key="15">
    <source>
        <dbReference type="Proteomes" id="UP000547643"/>
    </source>
</evidence>
<dbReference type="InterPro" id="IPR051011">
    <property type="entry name" value="Metal_resp_trans_reg"/>
</dbReference>
<name>A0A099W8N9_9LIST</name>
<dbReference type="EMBL" id="JNFA01000024">
    <property type="protein sequence ID" value="KGL40445.1"/>
    <property type="molecule type" value="Genomic_DNA"/>
</dbReference>
<dbReference type="Proteomes" id="UP000029844">
    <property type="component" value="Unassembled WGS sequence"/>
</dbReference>
<dbReference type="InterPro" id="IPR011991">
    <property type="entry name" value="ArsR-like_HTH"/>
</dbReference>
<evidence type="ECO:0000313" key="14">
    <source>
        <dbReference type="Proteomes" id="UP000543005"/>
    </source>
</evidence>
<gene>
    <name evidence="5" type="ORF">EP57_11175</name>
    <name evidence="6" type="ORF">HCA46_04635</name>
    <name evidence="7" type="ORF">HCB06_12070</name>
    <name evidence="8" type="ORF">HCB35_02280</name>
    <name evidence="9" type="ORF">HCB69_01870</name>
    <name evidence="10" type="ORF">HCC36_03230</name>
    <name evidence="11" type="ORF">HCJ81_05385</name>
</gene>
<accession>A0A099W8N9</accession>
<comment type="caution">
    <text evidence="5">The sequence shown here is derived from an EMBL/GenBank/DDBJ whole genome shotgun (WGS) entry which is preliminary data.</text>
</comment>
<evidence type="ECO:0000256" key="2">
    <source>
        <dbReference type="ARBA" id="ARBA00023125"/>
    </source>
</evidence>
<evidence type="ECO:0000313" key="6">
    <source>
        <dbReference type="EMBL" id="MBC1778116.1"/>
    </source>
</evidence>
<evidence type="ECO:0000313" key="5">
    <source>
        <dbReference type="EMBL" id="KGL40445.1"/>
    </source>
</evidence>
<dbReference type="InterPro" id="IPR036390">
    <property type="entry name" value="WH_DNA-bd_sf"/>
</dbReference>
<dbReference type="EMBL" id="JAARUV010000001">
    <property type="protein sequence ID" value="MBC1778116.1"/>
    <property type="molecule type" value="Genomic_DNA"/>
</dbReference>
<evidence type="ECO:0000256" key="3">
    <source>
        <dbReference type="ARBA" id="ARBA00023163"/>
    </source>
</evidence>
<dbReference type="EMBL" id="JAASWV010000005">
    <property type="protein sequence ID" value="MBC2310310.1"/>
    <property type="molecule type" value="Genomic_DNA"/>
</dbReference>
<dbReference type="InterPro" id="IPR036388">
    <property type="entry name" value="WH-like_DNA-bd_sf"/>
</dbReference>
<organism evidence="5 12">
    <name type="scientific">Listeria booriae</name>
    <dbReference type="NCBI Taxonomy" id="1552123"/>
    <lineage>
        <taxon>Bacteria</taxon>
        <taxon>Bacillati</taxon>
        <taxon>Bacillota</taxon>
        <taxon>Bacilli</taxon>
        <taxon>Bacillales</taxon>
        <taxon>Listeriaceae</taxon>
        <taxon>Listeria</taxon>
    </lineage>
</organism>
<dbReference type="SMART" id="SM00418">
    <property type="entry name" value="HTH_ARSR"/>
    <property type="match status" value="1"/>
</dbReference>
<dbReference type="PROSITE" id="PS50987">
    <property type="entry name" value="HTH_ARSR_2"/>
    <property type="match status" value="1"/>
</dbReference>